<dbReference type="Proteomes" id="UP000324800">
    <property type="component" value="Unassembled WGS sequence"/>
</dbReference>
<evidence type="ECO:0000313" key="2">
    <source>
        <dbReference type="EMBL" id="KAA6388747.1"/>
    </source>
</evidence>
<gene>
    <name evidence="2" type="ORF">EZS28_015727</name>
</gene>
<dbReference type="AlphaFoldDB" id="A0A5J4W1I8"/>
<comment type="caution">
    <text evidence="2">The sequence shown here is derived from an EMBL/GenBank/DDBJ whole genome shotgun (WGS) entry which is preliminary data.</text>
</comment>
<sequence length="128" mass="14720">MSTSSVSFVEPQELAQWLKTDNSGTIVIDVRDTDFTGNRIPGSRNMPANQFIENVDILIENLQQQEPKPNKIVFHCQHSKERGPNAARLFRKKSLNALPSIEVYNLHGGFHEYEQIFKDDETMLEKIF</sequence>
<organism evidence="2 3">
    <name type="scientific">Streblomastix strix</name>
    <dbReference type="NCBI Taxonomy" id="222440"/>
    <lineage>
        <taxon>Eukaryota</taxon>
        <taxon>Metamonada</taxon>
        <taxon>Preaxostyla</taxon>
        <taxon>Oxymonadida</taxon>
        <taxon>Streblomastigidae</taxon>
        <taxon>Streblomastix</taxon>
    </lineage>
</organism>
<dbReference type="InterPro" id="IPR036873">
    <property type="entry name" value="Rhodanese-like_dom_sf"/>
</dbReference>
<dbReference type="Gene3D" id="3.40.250.10">
    <property type="entry name" value="Rhodanese-like domain"/>
    <property type="match status" value="1"/>
</dbReference>
<protein>
    <recommendedName>
        <fullName evidence="1">Rhodanese domain-containing protein</fullName>
    </recommendedName>
</protein>
<evidence type="ECO:0000259" key="1">
    <source>
        <dbReference type="PROSITE" id="PS50206"/>
    </source>
</evidence>
<dbReference type="SUPFAM" id="SSF52821">
    <property type="entry name" value="Rhodanese/Cell cycle control phosphatase"/>
    <property type="match status" value="1"/>
</dbReference>
<dbReference type="PANTHER" id="PTHR10828">
    <property type="entry name" value="M-PHASE INDUCER PHOSPHATASE DUAL SPECIFICITY PHOSPHATASE CDC25"/>
    <property type="match status" value="1"/>
</dbReference>
<accession>A0A5J4W1I8</accession>
<evidence type="ECO:0000313" key="3">
    <source>
        <dbReference type="Proteomes" id="UP000324800"/>
    </source>
</evidence>
<dbReference type="Pfam" id="PF00581">
    <property type="entry name" value="Rhodanese"/>
    <property type="match status" value="1"/>
</dbReference>
<dbReference type="PROSITE" id="PS50206">
    <property type="entry name" value="RHODANESE_3"/>
    <property type="match status" value="1"/>
</dbReference>
<dbReference type="PANTHER" id="PTHR10828:SF38">
    <property type="entry name" value="ARSENICAL-RESISTANCE PROTEIN 2-RELATED"/>
    <property type="match status" value="1"/>
</dbReference>
<name>A0A5J4W1I8_9EUKA</name>
<dbReference type="EMBL" id="SNRW01003861">
    <property type="protein sequence ID" value="KAA6388747.1"/>
    <property type="molecule type" value="Genomic_DNA"/>
</dbReference>
<proteinExistence type="predicted"/>
<dbReference type="GO" id="GO:0004725">
    <property type="term" value="F:protein tyrosine phosphatase activity"/>
    <property type="evidence" value="ECO:0007669"/>
    <property type="project" value="TreeGrafter"/>
</dbReference>
<reference evidence="2 3" key="1">
    <citation type="submission" date="2019-03" db="EMBL/GenBank/DDBJ databases">
        <title>Single cell metagenomics reveals metabolic interactions within the superorganism composed of flagellate Streblomastix strix and complex community of Bacteroidetes bacteria on its surface.</title>
        <authorList>
            <person name="Treitli S.C."/>
            <person name="Kolisko M."/>
            <person name="Husnik F."/>
            <person name="Keeling P."/>
            <person name="Hampl V."/>
        </authorList>
    </citation>
    <scope>NUCLEOTIDE SEQUENCE [LARGE SCALE GENOMIC DNA]</scope>
    <source>
        <strain evidence="2">ST1C</strain>
    </source>
</reference>
<dbReference type="OrthoDB" id="102559at2759"/>
<dbReference type="SMART" id="SM00450">
    <property type="entry name" value="RHOD"/>
    <property type="match status" value="1"/>
</dbReference>
<feature type="domain" description="Rhodanese" evidence="1">
    <location>
        <begin position="21"/>
        <end position="122"/>
    </location>
</feature>
<dbReference type="GO" id="GO:0005634">
    <property type="term" value="C:nucleus"/>
    <property type="evidence" value="ECO:0007669"/>
    <property type="project" value="TreeGrafter"/>
</dbReference>
<dbReference type="GO" id="GO:0005737">
    <property type="term" value="C:cytoplasm"/>
    <property type="evidence" value="ECO:0007669"/>
    <property type="project" value="TreeGrafter"/>
</dbReference>
<dbReference type="InterPro" id="IPR001763">
    <property type="entry name" value="Rhodanese-like_dom"/>
</dbReference>